<gene>
    <name evidence="1" type="ORF">CK203_038719</name>
</gene>
<organism evidence="1 2">
    <name type="scientific">Vitis vinifera</name>
    <name type="common">Grape</name>
    <dbReference type="NCBI Taxonomy" id="29760"/>
    <lineage>
        <taxon>Eukaryota</taxon>
        <taxon>Viridiplantae</taxon>
        <taxon>Streptophyta</taxon>
        <taxon>Embryophyta</taxon>
        <taxon>Tracheophyta</taxon>
        <taxon>Spermatophyta</taxon>
        <taxon>Magnoliopsida</taxon>
        <taxon>eudicotyledons</taxon>
        <taxon>Gunneridae</taxon>
        <taxon>Pentapetalae</taxon>
        <taxon>rosids</taxon>
        <taxon>Vitales</taxon>
        <taxon>Vitaceae</taxon>
        <taxon>Viteae</taxon>
        <taxon>Vitis</taxon>
    </lineage>
</organism>
<name>A0A438HUT7_VITVI</name>
<evidence type="ECO:0000313" key="1">
    <source>
        <dbReference type="EMBL" id="RVW88222.1"/>
    </source>
</evidence>
<evidence type="ECO:0000313" key="2">
    <source>
        <dbReference type="Proteomes" id="UP000288805"/>
    </source>
</evidence>
<dbReference type="Proteomes" id="UP000288805">
    <property type="component" value="Unassembled WGS sequence"/>
</dbReference>
<comment type="caution">
    <text evidence="1">The sequence shown here is derived from an EMBL/GenBank/DDBJ whole genome shotgun (WGS) entry which is preliminary data.</text>
</comment>
<protein>
    <submittedName>
        <fullName evidence="1">Uncharacterized protein</fullName>
    </submittedName>
</protein>
<dbReference type="EMBL" id="QGNW01000175">
    <property type="protein sequence ID" value="RVW88222.1"/>
    <property type="molecule type" value="Genomic_DNA"/>
</dbReference>
<dbReference type="AlphaFoldDB" id="A0A438HUT7"/>
<accession>A0A438HUT7</accession>
<sequence>MTTRCVRNPNVIHFTLMDAMVFLELDTLQKPCIFHMSLGTSTRSFLLRKELPPRMLLVNVVLRSNIFPLQHMVQRRLAILEALF</sequence>
<proteinExistence type="predicted"/>
<reference evidence="1 2" key="1">
    <citation type="journal article" date="2018" name="PLoS Genet.">
        <title>Population sequencing reveals clonal diversity and ancestral inbreeding in the grapevine cultivar Chardonnay.</title>
        <authorList>
            <person name="Roach M.J."/>
            <person name="Johnson D.L."/>
            <person name="Bohlmann J."/>
            <person name="van Vuuren H.J."/>
            <person name="Jones S.J."/>
            <person name="Pretorius I.S."/>
            <person name="Schmidt S.A."/>
            <person name="Borneman A.R."/>
        </authorList>
    </citation>
    <scope>NUCLEOTIDE SEQUENCE [LARGE SCALE GENOMIC DNA]</scope>
    <source>
        <strain evidence="2">cv. Chardonnay</strain>
        <tissue evidence="1">Leaf</tissue>
    </source>
</reference>